<keyword evidence="2" id="KW-1133">Transmembrane helix</keyword>
<dbReference type="NCBIfam" id="TIGR00254">
    <property type="entry name" value="GGDEF"/>
    <property type="match status" value="1"/>
</dbReference>
<dbReference type="PANTHER" id="PTHR45138:SF9">
    <property type="entry name" value="DIGUANYLATE CYCLASE DGCM-RELATED"/>
    <property type="match status" value="1"/>
</dbReference>
<dbReference type="InterPro" id="IPR043128">
    <property type="entry name" value="Rev_trsase/Diguanyl_cyclase"/>
</dbReference>
<proteinExistence type="predicted"/>
<feature type="transmembrane region" description="Helical" evidence="2">
    <location>
        <begin position="69"/>
        <end position="89"/>
    </location>
</feature>
<dbReference type="SUPFAM" id="SSF55073">
    <property type="entry name" value="Nucleotide cyclase"/>
    <property type="match status" value="1"/>
</dbReference>
<sequence length="405" mass="42960">MRPVETRSRHPHPRDIRAAVLAVTSGRRREESWRVRMARIGIGVGMALTVLVLATVAVLDPSPAEWRALLVLGAAFVALLAAMTALPWARLGARTLLLLPALWLLFIALIALTTHGIAVNYMSVTIVGFMYAGITQRPWTSLLLVPGALAVWLACYEGDLSEDLWVRGPVIVMVWVLTGEVAARRTTTMGDQLHDLTAVAYLDPLTGLGNRRRLHHRMTTLAAGDALLLVDLDHFKILNDTYGHVAGDQALATLGHVITGLLGPGQDAFRYGGEEFLVLLPAAGTTTLPDFDERLRSGVASALPALTYSAGAVVLDAHEAPAHALHRADMALYAAKTAGRAQTVHAGTGHLPTAGAGLGARPSSETTTTRPPVRHPPGPAAAGPPAPRGPTSVATRPWRRGTPTA</sequence>
<comment type="caution">
    <text evidence="4">The sequence shown here is derived from an EMBL/GenBank/DDBJ whole genome shotgun (WGS) entry which is preliminary data.</text>
</comment>
<reference evidence="4 5" key="1">
    <citation type="journal article" date="2017" name="Int. J. Syst. Evol. Microbiol.">
        <title>Pseudokineococcus basanitobsidens sp. nov., isolated from volcanic rock.</title>
        <authorList>
            <person name="Lee D.W."/>
            <person name="Park M.Y."/>
            <person name="Kim J.J."/>
            <person name="Kim B.S."/>
        </authorList>
    </citation>
    <scope>NUCLEOTIDE SEQUENCE [LARGE SCALE GENOMIC DNA]</scope>
    <source>
        <strain evidence="4 5">DSM 103726</strain>
    </source>
</reference>
<keyword evidence="2" id="KW-0812">Transmembrane</keyword>
<dbReference type="InterPro" id="IPR000160">
    <property type="entry name" value="GGDEF_dom"/>
</dbReference>
<dbReference type="Proteomes" id="UP001387100">
    <property type="component" value="Unassembled WGS sequence"/>
</dbReference>
<feature type="transmembrane region" description="Helical" evidence="2">
    <location>
        <begin position="96"/>
        <end position="118"/>
    </location>
</feature>
<evidence type="ECO:0000259" key="3">
    <source>
        <dbReference type="PROSITE" id="PS50887"/>
    </source>
</evidence>
<dbReference type="SMART" id="SM00267">
    <property type="entry name" value="GGDEF"/>
    <property type="match status" value="1"/>
</dbReference>
<evidence type="ECO:0000313" key="4">
    <source>
        <dbReference type="EMBL" id="MEJ5946468.1"/>
    </source>
</evidence>
<organism evidence="4 5">
    <name type="scientific">Pseudokineococcus basanitobsidens</name>
    <dbReference type="NCBI Taxonomy" id="1926649"/>
    <lineage>
        <taxon>Bacteria</taxon>
        <taxon>Bacillati</taxon>
        <taxon>Actinomycetota</taxon>
        <taxon>Actinomycetes</taxon>
        <taxon>Kineosporiales</taxon>
        <taxon>Kineosporiaceae</taxon>
        <taxon>Pseudokineococcus</taxon>
    </lineage>
</organism>
<name>A0ABU8RN72_9ACTN</name>
<accession>A0ABU8RN72</accession>
<keyword evidence="2" id="KW-0472">Membrane</keyword>
<evidence type="ECO:0000256" key="2">
    <source>
        <dbReference type="SAM" id="Phobius"/>
    </source>
</evidence>
<keyword evidence="4" id="KW-0548">Nucleotidyltransferase</keyword>
<evidence type="ECO:0000313" key="5">
    <source>
        <dbReference type="Proteomes" id="UP001387100"/>
    </source>
</evidence>
<dbReference type="CDD" id="cd01949">
    <property type="entry name" value="GGDEF"/>
    <property type="match status" value="1"/>
</dbReference>
<evidence type="ECO:0000256" key="1">
    <source>
        <dbReference type="SAM" id="MobiDB-lite"/>
    </source>
</evidence>
<dbReference type="RefSeq" id="WP_339575851.1">
    <property type="nucleotide sequence ID" value="NZ_JBBIAA010000023.1"/>
</dbReference>
<dbReference type="Pfam" id="PF00990">
    <property type="entry name" value="GGDEF"/>
    <property type="match status" value="1"/>
</dbReference>
<protein>
    <submittedName>
        <fullName evidence="4">GGDEF domain-containing protein</fullName>
        <ecNumber evidence="4">2.7.7.65</ecNumber>
    </submittedName>
</protein>
<dbReference type="Gene3D" id="3.30.70.270">
    <property type="match status" value="1"/>
</dbReference>
<feature type="compositionally biased region" description="Pro residues" evidence="1">
    <location>
        <begin position="374"/>
        <end position="388"/>
    </location>
</feature>
<feature type="domain" description="GGDEF" evidence="3">
    <location>
        <begin position="223"/>
        <end position="348"/>
    </location>
</feature>
<dbReference type="InterPro" id="IPR029787">
    <property type="entry name" value="Nucleotide_cyclase"/>
</dbReference>
<keyword evidence="5" id="KW-1185">Reference proteome</keyword>
<dbReference type="GO" id="GO:0052621">
    <property type="term" value="F:diguanylate cyclase activity"/>
    <property type="evidence" value="ECO:0007669"/>
    <property type="project" value="UniProtKB-EC"/>
</dbReference>
<dbReference type="PROSITE" id="PS50887">
    <property type="entry name" value="GGDEF"/>
    <property type="match status" value="1"/>
</dbReference>
<dbReference type="InterPro" id="IPR050469">
    <property type="entry name" value="Diguanylate_Cyclase"/>
</dbReference>
<dbReference type="PANTHER" id="PTHR45138">
    <property type="entry name" value="REGULATORY COMPONENTS OF SENSORY TRANSDUCTION SYSTEM"/>
    <property type="match status" value="1"/>
</dbReference>
<dbReference type="EC" id="2.7.7.65" evidence="4"/>
<gene>
    <name evidence="4" type="ORF">WDZ17_14315</name>
</gene>
<feature type="region of interest" description="Disordered" evidence="1">
    <location>
        <begin position="346"/>
        <end position="405"/>
    </location>
</feature>
<feature type="transmembrane region" description="Helical" evidence="2">
    <location>
        <begin position="37"/>
        <end position="57"/>
    </location>
</feature>
<keyword evidence="4" id="KW-0808">Transferase</keyword>
<dbReference type="EMBL" id="JBBIAA010000023">
    <property type="protein sequence ID" value="MEJ5946468.1"/>
    <property type="molecule type" value="Genomic_DNA"/>
</dbReference>